<dbReference type="PANTHER" id="PTHR42085:SF2">
    <property type="entry name" value="F-BOX DOMAIN-CONTAINING PROTEIN"/>
    <property type="match status" value="1"/>
</dbReference>
<evidence type="ECO:0000313" key="1">
    <source>
        <dbReference type="EMBL" id="GAB0136165.1"/>
    </source>
</evidence>
<keyword evidence="2" id="KW-1185">Reference proteome</keyword>
<name>A0ABQ0CRW4_9HYPO</name>
<comment type="caution">
    <text evidence="1">The sequence shown here is derived from an EMBL/GenBank/DDBJ whole genome shotgun (WGS) entry which is preliminary data.</text>
</comment>
<dbReference type="PANTHER" id="PTHR42085">
    <property type="entry name" value="F-BOX DOMAIN-CONTAINING PROTEIN"/>
    <property type="match status" value="1"/>
</dbReference>
<protein>
    <submittedName>
        <fullName evidence="1">Uncharacterized protein</fullName>
    </submittedName>
</protein>
<dbReference type="EMBL" id="BAAFGZ010000174">
    <property type="protein sequence ID" value="GAB0136165.1"/>
    <property type="molecule type" value="Genomic_DNA"/>
</dbReference>
<proteinExistence type="predicted"/>
<sequence length="596" mass="68084">MVQRKLDYYLQRTVEPGRSSSSPSPSASSSFLHLPYRIRYRIYLLVGLVRFCPINLNQEAPRAYHHRNKKDEFSDYACFFESRKLMGRLHERDCVPTCRCAPLPVALVYISRAISQEVLRILYSQNSFTISKSHASGLRPLKNLSTASLSCLRVLTVRLNNCECIYRGAFQPQRDMQGPEAHGLFSCHPQCQYYGFHDRPLQSRARQHAAVLQEWQDVACRLAAHCRLDSLRLDFVCDTEDLATAQDVVDRLSPIKKLEACSIRLSRYPNWQHSALARETARRLMGRSSEKMPDSNKSRTYILPPEVLFRILEYSELLAPFDLEWNPDRGLSPFDCCKTCTTTLDCCTCSHYHGAHSQSCTCWRLPLSIFLVSHQVYDIAKTIFYQRNRFIILPKGGRLDDLQSCQALLSPLSDFFESLPPRVTPLLRSIGLVVSLRDSMVAAEYNQLRADWAKVLTLLLTSCDPSTLSLNLYMGHAWETVQGPQSETALHAVYRALTQNLEELSPNLRDLFIYLQWPTYATADETVRYSAKLEEAVLGSEYDSAGRGKWTNLPRLWYDGMSREGLVLAADGRVIWPREYTEDAYGPPPAPPYSYV</sequence>
<dbReference type="Proteomes" id="UP001562357">
    <property type="component" value="Unassembled WGS sequence"/>
</dbReference>
<accession>A0ABQ0CRW4</accession>
<evidence type="ECO:0000313" key="2">
    <source>
        <dbReference type="Proteomes" id="UP001562357"/>
    </source>
</evidence>
<reference evidence="2" key="1">
    <citation type="submission" date="2024-06" db="EMBL/GenBank/DDBJ databases">
        <title>Draft Genome Sequences of Epichloe bromicola Strains Isolated from Elymus ciliaris.</title>
        <authorList>
            <consortium name="Epichloe bromicola genome sequencing consortium"/>
            <person name="Miura A."/>
            <person name="Imano S."/>
            <person name="Ashida A."/>
            <person name="Sato I."/>
            <person name="Chiba S."/>
            <person name="Tanaka A."/>
            <person name="Camagna M."/>
            <person name="Takemoto D."/>
        </authorList>
    </citation>
    <scope>NUCLEOTIDE SEQUENCE [LARGE SCALE GENOMIC DNA]</scope>
    <source>
        <strain evidence="2">DP</strain>
    </source>
</reference>
<gene>
    <name evidence="1" type="primary">g4477</name>
    <name evidence="1" type="ORF">EsDP_00004477</name>
</gene>
<organism evidence="1 2">
    <name type="scientific">Epichloe bromicola</name>
    <dbReference type="NCBI Taxonomy" id="79588"/>
    <lineage>
        <taxon>Eukaryota</taxon>
        <taxon>Fungi</taxon>
        <taxon>Dikarya</taxon>
        <taxon>Ascomycota</taxon>
        <taxon>Pezizomycotina</taxon>
        <taxon>Sordariomycetes</taxon>
        <taxon>Hypocreomycetidae</taxon>
        <taxon>Hypocreales</taxon>
        <taxon>Clavicipitaceae</taxon>
        <taxon>Epichloe</taxon>
    </lineage>
</organism>
<dbReference type="InterPro" id="IPR038883">
    <property type="entry name" value="AN11006-like"/>
</dbReference>